<accession>A0A7I7NND1</accession>
<evidence type="ECO:0000259" key="1">
    <source>
        <dbReference type="Pfam" id="PF09983"/>
    </source>
</evidence>
<dbReference type="InterPro" id="IPR024534">
    <property type="entry name" value="JetD_C"/>
</dbReference>
<keyword evidence="4" id="KW-1185">Reference proteome</keyword>
<dbReference type="AlphaFoldDB" id="A0A7I7NND1"/>
<evidence type="ECO:0008006" key="5">
    <source>
        <dbReference type="Google" id="ProtNLM"/>
    </source>
</evidence>
<dbReference type="OrthoDB" id="322908at2"/>
<feature type="domain" description="DUF3322" evidence="2">
    <location>
        <begin position="3"/>
        <end position="165"/>
    </location>
</feature>
<name>A0A7I7NND1_9MYCO</name>
<dbReference type="PIRSF" id="PIRSF028408">
    <property type="entry name" value="UCP028408"/>
    <property type="match status" value="1"/>
</dbReference>
<dbReference type="InterPro" id="IPR024537">
    <property type="entry name" value="DUF3322"/>
</dbReference>
<organism evidence="3 4">
    <name type="scientific">Mycobacterium lacus</name>
    <dbReference type="NCBI Taxonomy" id="169765"/>
    <lineage>
        <taxon>Bacteria</taxon>
        <taxon>Bacillati</taxon>
        <taxon>Actinomycetota</taxon>
        <taxon>Actinomycetes</taxon>
        <taxon>Mycobacteriales</taxon>
        <taxon>Mycobacteriaceae</taxon>
        <taxon>Mycobacterium</taxon>
    </lineage>
</organism>
<proteinExistence type="predicted"/>
<sequence>MADRARGAAFSPIDLPLRGPAVGELGPRYAEVAAWVRHWADQHGPFTVTTKVVGKRGIGANAIPDRFRIETFDDLVRFLGTTGAARRHHELVELANQVLPQVYSWVVDKPMRALAHQEHFEKLLGCVRWVVDSADRGLYLRQIDVPGVDTKFIEQHRTIVAELVDLVTGGPAVPEARDFASRYRFRGKPSRVRIRVLDPSVSPFPVGITDVELCVGEIASLPLDAQRVFVVENEVTCLAFPPVPRSLLIFGGGYGVSRASQLAWLREMPVYYWGDIDTHGFSILDRLRSHIPTVRSMLMDRATLFAHETRWDREPAPVNTDLKHLTADEAALYRDLVEDAFGPAVRLEQERIGYPMLEAAISAIVGKHP</sequence>
<protein>
    <recommendedName>
        <fullName evidence="5">Wadjet protein JetD C-terminal domain-containing protein</fullName>
    </recommendedName>
</protein>
<dbReference type="EMBL" id="AP022581">
    <property type="protein sequence ID" value="BBX98156.1"/>
    <property type="molecule type" value="Genomic_DNA"/>
</dbReference>
<dbReference type="InterPro" id="IPR014544">
    <property type="entry name" value="UCP028408"/>
</dbReference>
<dbReference type="RefSeq" id="WP_139822266.1">
    <property type="nucleotide sequence ID" value="NZ_AP022581.1"/>
</dbReference>
<evidence type="ECO:0000313" key="4">
    <source>
        <dbReference type="Proteomes" id="UP000466396"/>
    </source>
</evidence>
<gene>
    <name evidence="3" type="ORF">MLAC_34500</name>
</gene>
<reference evidence="3 4" key="1">
    <citation type="journal article" date="2019" name="Emerg. Microbes Infect.">
        <title>Comprehensive subspecies identification of 175 nontuberculous mycobacteria species based on 7547 genomic profiles.</title>
        <authorList>
            <person name="Matsumoto Y."/>
            <person name="Kinjo T."/>
            <person name="Motooka D."/>
            <person name="Nabeya D."/>
            <person name="Jung N."/>
            <person name="Uechi K."/>
            <person name="Horii T."/>
            <person name="Iida T."/>
            <person name="Fujita J."/>
            <person name="Nakamura S."/>
        </authorList>
    </citation>
    <scope>NUCLEOTIDE SEQUENCE [LARGE SCALE GENOMIC DNA]</scope>
    <source>
        <strain evidence="3 4">JCM 15657</strain>
    </source>
</reference>
<evidence type="ECO:0000259" key="2">
    <source>
        <dbReference type="Pfam" id="PF11795"/>
    </source>
</evidence>
<dbReference type="Proteomes" id="UP000466396">
    <property type="component" value="Chromosome"/>
</dbReference>
<dbReference type="KEGG" id="mlj:MLAC_34500"/>
<feature type="domain" description="Wadjet protein JetD C-terminal" evidence="1">
    <location>
        <begin position="186"/>
        <end position="359"/>
    </location>
</feature>
<dbReference type="Pfam" id="PF09983">
    <property type="entry name" value="JetD_C"/>
    <property type="match status" value="1"/>
</dbReference>
<dbReference type="Pfam" id="PF11795">
    <property type="entry name" value="DUF3322"/>
    <property type="match status" value="1"/>
</dbReference>
<evidence type="ECO:0000313" key="3">
    <source>
        <dbReference type="EMBL" id="BBX98156.1"/>
    </source>
</evidence>